<dbReference type="InterPro" id="IPR007278">
    <property type="entry name" value="DUF397"/>
</dbReference>
<dbReference type="Proteomes" id="UP001250214">
    <property type="component" value="Unassembled WGS sequence"/>
</dbReference>
<gene>
    <name evidence="3" type="ORF">RIF23_15065</name>
</gene>
<reference evidence="4" key="1">
    <citation type="submission" date="2023-07" db="EMBL/GenBank/DDBJ databases">
        <title>Novel species in the genus Lipingzhangella isolated from Sambhar Salt Lake.</title>
        <authorList>
            <person name="Jiya N."/>
            <person name="Kajale S."/>
            <person name="Sharma A."/>
        </authorList>
    </citation>
    <scope>NUCLEOTIDE SEQUENCE [LARGE SCALE GENOMIC DNA]</scope>
    <source>
        <strain evidence="4">LS1_29</strain>
    </source>
</reference>
<organism evidence="3 4">
    <name type="scientific">Lipingzhangella rawalii</name>
    <dbReference type="NCBI Taxonomy" id="2055835"/>
    <lineage>
        <taxon>Bacteria</taxon>
        <taxon>Bacillati</taxon>
        <taxon>Actinomycetota</taxon>
        <taxon>Actinomycetes</taxon>
        <taxon>Streptosporangiales</taxon>
        <taxon>Nocardiopsidaceae</taxon>
        <taxon>Lipingzhangella</taxon>
    </lineage>
</organism>
<evidence type="ECO:0000256" key="1">
    <source>
        <dbReference type="SAM" id="MobiDB-lite"/>
    </source>
</evidence>
<proteinExistence type="predicted"/>
<dbReference type="Pfam" id="PF04149">
    <property type="entry name" value="DUF397"/>
    <property type="match status" value="1"/>
</dbReference>
<accession>A0ABU2H9T0</accession>
<keyword evidence="4" id="KW-1185">Reference proteome</keyword>
<feature type="region of interest" description="Disordered" evidence="1">
    <location>
        <begin position="1"/>
        <end position="20"/>
    </location>
</feature>
<name>A0ABU2H9T0_9ACTN</name>
<dbReference type="EMBL" id="JAVLVT010000006">
    <property type="protein sequence ID" value="MDS1271614.1"/>
    <property type="molecule type" value="Genomic_DNA"/>
</dbReference>
<evidence type="ECO:0000313" key="4">
    <source>
        <dbReference type="Proteomes" id="UP001250214"/>
    </source>
</evidence>
<sequence>MNKVIWHKSSYSPNTDPNCVECRAPGPDRMLLRDSQHPELGHLDLPSHEWTALLHAVRTGEV</sequence>
<protein>
    <submittedName>
        <fullName evidence="3">DUF397 domain-containing protein</fullName>
    </submittedName>
</protein>
<evidence type="ECO:0000313" key="3">
    <source>
        <dbReference type="EMBL" id="MDS1271614.1"/>
    </source>
</evidence>
<comment type="caution">
    <text evidence="3">The sequence shown here is derived from an EMBL/GenBank/DDBJ whole genome shotgun (WGS) entry which is preliminary data.</text>
</comment>
<feature type="domain" description="DUF397" evidence="2">
    <location>
        <begin position="6"/>
        <end position="58"/>
    </location>
</feature>
<dbReference type="RefSeq" id="WP_310913160.1">
    <property type="nucleotide sequence ID" value="NZ_JAVLVT010000006.1"/>
</dbReference>
<evidence type="ECO:0000259" key="2">
    <source>
        <dbReference type="Pfam" id="PF04149"/>
    </source>
</evidence>